<protein>
    <submittedName>
        <fullName evidence="1">Uncharacterized protein</fullName>
    </submittedName>
</protein>
<reference evidence="1" key="1">
    <citation type="submission" date="2024-11" db="EMBL/GenBank/DDBJ databases">
        <title>Description of Massilia orientalis sp. nov., isolated from rhizosphere soil of Ageratina adenophora.</title>
        <authorList>
            <person name="Wang Y."/>
        </authorList>
    </citation>
    <scope>NUCLEOTIDE SEQUENCE</scope>
    <source>
        <strain evidence="1">YIM B02787</strain>
    </source>
</reference>
<name>A0ACC7MDJ9_9BURK</name>
<dbReference type="Proteomes" id="UP001168096">
    <property type="component" value="Unassembled WGS sequence"/>
</dbReference>
<sequence>MSAQLSRLQAFLAGAGELEVVAPAPAIRPDYFGRFAKLMGATVVVAHVASAAAAGPAPQPAPAAAAAPATAAAPTARDRASTQASIISVKKIAARYLSDGHSPLKPVITMMNPEEEPDVGPTASALPGDKCVIEGVRTDYGKTKHLATMAGTPEQRAQVLVHESMHCRLGPALLRYVAHNPSAASFAVTFSESSADAMAILTTARKDGVPAALAALDHWYKIRETEAASPDSDGLHDSRETLNRIRELLTTAPERIDSDGVAFALAITEGLAGASKTYAAALPSERKDYIASTEFQAHMAGFHQAVEEMAHGYLEGPYQLGAPEITLNDQTLSSGAPPVPSAWQLLAMKLGGQPFTAADLRRQVEAITGSFINAAGGSTSQMLTATAPAPAAAPATLVGAAGAIARLKSHLNSIYVDPVPVVETQVPDLDNRSAIEPGQPAM</sequence>
<comment type="caution">
    <text evidence="1">The sequence shown here is derived from an EMBL/GenBank/DDBJ whole genome shotgun (WGS) entry which is preliminary data.</text>
</comment>
<accession>A0ACC7MDJ9</accession>
<proteinExistence type="predicted"/>
<organism evidence="1 2">
    <name type="scientific">Massilia orientalis</name>
    <dbReference type="NCBI Taxonomy" id="3050128"/>
    <lineage>
        <taxon>Bacteria</taxon>
        <taxon>Pseudomonadati</taxon>
        <taxon>Pseudomonadota</taxon>
        <taxon>Betaproteobacteria</taxon>
        <taxon>Burkholderiales</taxon>
        <taxon>Oxalobacteraceae</taxon>
        <taxon>Telluria group</taxon>
        <taxon>Massilia</taxon>
    </lineage>
</organism>
<evidence type="ECO:0000313" key="1">
    <source>
        <dbReference type="EMBL" id="MFJ1470122.1"/>
    </source>
</evidence>
<gene>
    <name evidence="1" type="ORF">QPK29_020620</name>
</gene>
<keyword evidence="2" id="KW-1185">Reference proteome</keyword>
<dbReference type="EMBL" id="JASNRB020000013">
    <property type="protein sequence ID" value="MFJ1470122.1"/>
    <property type="molecule type" value="Genomic_DNA"/>
</dbReference>
<evidence type="ECO:0000313" key="2">
    <source>
        <dbReference type="Proteomes" id="UP001168096"/>
    </source>
</evidence>